<dbReference type="GO" id="GO:0008137">
    <property type="term" value="F:NADH dehydrogenase (ubiquinone) activity"/>
    <property type="evidence" value="ECO:0007669"/>
    <property type="project" value="InterPro"/>
</dbReference>
<evidence type="ECO:0000256" key="3">
    <source>
        <dbReference type="ARBA" id="ARBA00022475"/>
    </source>
</evidence>
<comment type="subunit">
    <text evidence="12">NDH-1 is composed of 14 different subunits. Subunits NuoB, C, D, E, F, and G constitute the peripheral sector of the complex.</text>
</comment>
<name>A0A1H1GDV3_9ACTN</name>
<evidence type="ECO:0000256" key="9">
    <source>
        <dbReference type="ARBA" id="ARBA00023014"/>
    </source>
</evidence>
<evidence type="ECO:0000256" key="13">
    <source>
        <dbReference type="RuleBase" id="RU004464"/>
    </source>
</evidence>
<feature type="compositionally biased region" description="Basic and acidic residues" evidence="14">
    <location>
        <begin position="188"/>
        <end position="202"/>
    </location>
</feature>
<dbReference type="InterPro" id="IPR006138">
    <property type="entry name" value="NADH_UQ_OxRdtase_20Kd_su"/>
</dbReference>
<feature type="binding site" evidence="12">
    <location>
        <position position="37"/>
    </location>
    <ligand>
        <name>[4Fe-4S] cluster</name>
        <dbReference type="ChEBI" id="CHEBI:49883"/>
    </ligand>
</feature>
<evidence type="ECO:0000313" key="16">
    <source>
        <dbReference type="EMBL" id="SDR11462.1"/>
    </source>
</evidence>
<dbReference type="GO" id="GO:0045271">
    <property type="term" value="C:respiratory chain complex I"/>
    <property type="evidence" value="ECO:0007669"/>
    <property type="project" value="TreeGrafter"/>
</dbReference>
<dbReference type="PROSITE" id="PS01150">
    <property type="entry name" value="COMPLEX1_20K"/>
    <property type="match status" value="1"/>
</dbReference>
<evidence type="ECO:0000256" key="12">
    <source>
        <dbReference type="HAMAP-Rule" id="MF_01356"/>
    </source>
</evidence>
<dbReference type="GO" id="GO:0005886">
    <property type="term" value="C:plasma membrane"/>
    <property type="evidence" value="ECO:0007669"/>
    <property type="project" value="UniProtKB-SubCell"/>
</dbReference>
<evidence type="ECO:0000256" key="11">
    <source>
        <dbReference type="ARBA" id="ARBA00023136"/>
    </source>
</evidence>
<feature type="binding site" evidence="12">
    <location>
        <position position="103"/>
    </location>
    <ligand>
        <name>[4Fe-4S] cluster</name>
        <dbReference type="ChEBI" id="CHEBI:49883"/>
    </ligand>
</feature>
<keyword evidence="6 12" id="KW-0479">Metal-binding</keyword>
<dbReference type="HAMAP" id="MF_01356">
    <property type="entry name" value="NDH1_NuoB"/>
    <property type="match status" value="1"/>
</dbReference>
<dbReference type="GO" id="GO:0005506">
    <property type="term" value="F:iron ion binding"/>
    <property type="evidence" value="ECO:0007669"/>
    <property type="project" value="UniProtKB-UniRule"/>
</dbReference>
<keyword evidence="3 12" id="KW-1003">Cell membrane</keyword>
<feature type="binding site" evidence="12">
    <location>
        <position position="38"/>
    </location>
    <ligand>
        <name>[4Fe-4S] cluster</name>
        <dbReference type="ChEBI" id="CHEBI:49883"/>
    </ligand>
</feature>
<dbReference type="RefSeq" id="WP_092525791.1">
    <property type="nucleotide sequence ID" value="NZ_FNKO01000002.1"/>
</dbReference>
<dbReference type="STRING" id="995062.SAMN04489718_3595"/>
<dbReference type="GO" id="GO:0009060">
    <property type="term" value="P:aerobic respiration"/>
    <property type="evidence" value="ECO:0007669"/>
    <property type="project" value="TreeGrafter"/>
</dbReference>
<dbReference type="AlphaFoldDB" id="A0A1H1GDV3"/>
<keyword evidence="10 12" id="KW-0520">NAD</keyword>
<feature type="domain" description="NADH:ubiquinone oxidoreductase-like 20kDa subunit" evidence="15">
    <location>
        <begin position="37"/>
        <end position="146"/>
    </location>
</feature>
<reference evidence="17" key="1">
    <citation type="submission" date="2016-10" db="EMBL/GenBank/DDBJ databases">
        <authorList>
            <person name="Varghese N."/>
            <person name="Submissions S."/>
        </authorList>
    </citation>
    <scope>NUCLEOTIDE SEQUENCE [LARGE SCALE GENOMIC DNA]</scope>
    <source>
        <strain evidence="17">DSM 45459</strain>
    </source>
</reference>
<feature type="compositionally biased region" description="Low complexity" evidence="14">
    <location>
        <begin position="203"/>
        <end position="215"/>
    </location>
</feature>
<evidence type="ECO:0000256" key="2">
    <source>
        <dbReference type="ARBA" id="ARBA00022448"/>
    </source>
</evidence>
<dbReference type="PANTHER" id="PTHR11995:SF14">
    <property type="entry name" value="NADH DEHYDROGENASE [UBIQUINONE] IRON-SULFUR PROTEIN 7, MITOCHONDRIAL"/>
    <property type="match status" value="1"/>
</dbReference>
<comment type="cofactor">
    <cofactor evidence="12">
        <name>[4Fe-4S] cluster</name>
        <dbReference type="ChEBI" id="CHEBI:49883"/>
    </cofactor>
    <text evidence="12">Binds 1 [4Fe-4S] cluster.</text>
</comment>
<dbReference type="FunFam" id="3.40.50.12280:FF:000004">
    <property type="entry name" value="NADH-quinone oxidoreductase subunit B"/>
    <property type="match status" value="1"/>
</dbReference>
<comment type="function">
    <text evidence="12">NDH-1 shuttles electrons from NADH, via FMN and iron-sulfur (Fe-S) centers, to quinones in the respiratory chain. The immediate electron acceptor for the enzyme in this species is believed to be a menaquinone. Couples the redox reaction to proton translocation (for every two electrons transferred, four hydrogen ions are translocated across the cytoplasmic membrane), and thus conserves the redox energy in a proton gradient.</text>
</comment>
<dbReference type="GO" id="GO:0051539">
    <property type="term" value="F:4 iron, 4 sulfur cluster binding"/>
    <property type="evidence" value="ECO:0007669"/>
    <property type="project" value="UniProtKB-KW"/>
</dbReference>
<feature type="region of interest" description="Disordered" evidence="14">
    <location>
        <begin position="161"/>
        <end position="234"/>
    </location>
</feature>
<dbReference type="NCBIfam" id="TIGR01957">
    <property type="entry name" value="nuoB_fam"/>
    <property type="match status" value="1"/>
</dbReference>
<dbReference type="OrthoDB" id="9786737at2"/>
<keyword evidence="11 12" id="KW-0472">Membrane</keyword>
<dbReference type="InterPro" id="IPR006137">
    <property type="entry name" value="NADH_UbQ_OxRdtase-like_20kDa"/>
</dbReference>
<evidence type="ECO:0000256" key="4">
    <source>
        <dbReference type="ARBA" id="ARBA00022485"/>
    </source>
</evidence>
<dbReference type="EC" id="7.1.1.-" evidence="12"/>
<keyword evidence="5 12" id="KW-0874">Quinone</keyword>
<keyword evidence="17" id="KW-1185">Reference proteome</keyword>
<dbReference type="PANTHER" id="PTHR11995">
    <property type="entry name" value="NADH DEHYDROGENASE"/>
    <property type="match status" value="1"/>
</dbReference>
<sequence>MGLEESLPNGILLANVEKLVNWTRKTSMWPATFGLACCAIEMMTVGGSRYDIARFGMERFSATPRQADLMIVAGRVTNKMAPVLRQIYDQMPEPRWVLAMGVCASTGGMFNNYAVVQGVDHVVPVDMYLPGCPPRPEMLLDAILKLHAKVMDEPINGKRAALQVEEGKRTELTASSEKYAPKRAGKRRMAERQQDAQRREMGAEGALGAAGVEGLPPGGGSGDQRRREEKSTGR</sequence>
<keyword evidence="8 12" id="KW-0408">Iron</keyword>
<gene>
    <name evidence="12" type="primary">nuoB</name>
    <name evidence="16" type="ORF">SAMN04489718_3595</name>
</gene>
<keyword evidence="7 12" id="KW-1278">Translocase</keyword>
<proteinExistence type="inferred from homology"/>
<feature type="binding site" evidence="12">
    <location>
        <position position="132"/>
    </location>
    <ligand>
        <name>[4Fe-4S] cluster</name>
        <dbReference type="ChEBI" id="CHEBI:49883"/>
    </ligand>
</feature>
<evidence type="ECO:0000259" key="15">
    <source>
        <dbReference type="Pfam" id="PF01058"/>
    </source>
</evidence>
<dbReference type="Pfam" id="PF01058">
    <property type="entry name" value="Oxidored_q6"/>
    <property type="match status" value="1"/>
</dbReference>
<keyword evidence="4 12" id="KW-0004">4Fe-4S</keyword>
<dbReference type="GO" id="GO:0050136">
    <property type="term" value="F:NADH dehydrogenase (quinone) (non-electrogenic) activity"/>
    <property type="evidence" value="ECO:0007669"/>
    <property type="project" value="UniProtKB-UniRule"/>
</dbReference>
<organism evidence="16 17">
    <name type="scientific">Actinopolyspora saharensis</name>
    <dbReference type="NCBI Taxonomy" id="995062"/>
    <lineage>
        <taxon>Bacteria</taxon>
        <taxon>Bacillati</taxon>
        <taxon>Actinomycetota</taxon>
        <taxon>Actinomycetes</taxon>
        <taxon>Actinopolysporales</taxon>
        <taxon>Actinopolysporaceae</taxon>
        <taxon>Actinopolyspora</taxon>
    </lineage>
</organism>
<evidence type="ECO:0000256" key="14">
    <source>
        <dbReference type="SAM" id="MobiDB-lite"/>
    </source>
</evidence>
<evidence type="ECO:0000256" key="5">
    <source>
        <dbReference type="ARBA" id="ARBA00022719"/>
    </source>
</evidence>
<dbReference type="SUPFAM" id="SSF56770">
    <property type="entry name" value="HydA/Nqo6-like"/>
    <property type="match status" value="1"/>
</dbReference>
<dbReference type="GO" id="GO:0048038">
    <property type="term" value="F:quinone binding"/>
    <property type="evidence" value="ECO:0007669"/>
    <property type="project" value="UniProtKB-KW"/>
</dbReference>
<dbReference type="NCBIfam" id="NF005012">
    <property type="entry name" value="PRK06411.1"/>
    <property type="match status" value="1"/>
</dbReference>
<dbReference type="Gene3D" id="3.40.50.12280">
    <property type="match status" value="1"/>
</dbReference>
<dbReference type="GO" id="GO:0015990">
    <property type="term" value="P:electron transport coupled proton transport"/>
    <property type="evidence" value="ECO:0007669"/>
    <property type="project" value="TreeGrafter"/>
</dbReference>
<accession>A0A1H1GDV3</accession>
<comment type="similarity">
    <text evidence="1 12 13">Belongs to the complex I 20 kDa subunit family.</text>
</comment>
<comment type="subcellular location">
    <subcellularLocation>
        <location evidence="12">Cell membrane</location>
        <topology evidence="12">Peripheral membrane protein</topology>
        <orientation evidence="12">Cytoplasmic side</orientation>
    </subcellularLocation>
</comment>
<evidence type="ECO:0000256" key="6">
    <source>
        <dbReference type="ARBA" id="ARBA00022723"/>
    </source>
</evidence>
<evidence type="ECO:0000313" key="17">
    <source>
        <dbReference type="Proteomes" id="UP000199301"/>
    </source>
</evidence>
<evidence type="ECO:0000256" key="7">
    <source>
        <dbReference type="ARBA" id="ARBA00022967"/>
    </source>
</evidence>
<keyword evidence="9 12" id="KW-0411">Iron-sulfur</keyword>
<evidence type="ECO:0000256" key="8">
    <source>
        <dbReference type="ARBA" id="ARBA00023004"/>
    </source>
</evidence>
<keyword evidence="2 12" id="KW-0813">Transport</keyword>
<dbReference type="Proteomes" id="UP000199301">
    <property type="component" value="Unassembled WGS sequence"/>
</dbReference>
<feature type="compositionally biased region" description="Basic and acidic residues" evidence="14">
    <location>
        <begin position="223"/>
        <end position="234"/>
    </location>
</feature>
<evidence type="ECO:0000256" key="10">
    <source>
        <dbReference type="ARBA" id="ARBA00023027"/>
    </source>
</evidence>
<protein>
    <recommendedName>
        <fullName evidence="12">NADH-quinone oxidoreductase subunit B</fullName>
        <ecNumber evidence="12">7.1.1.-</ecNumber>
    </recommendedName>
    <alternativeName>
        <fullName evidence="12">NADH dehydrogenase I subunit B</fullName>
    </alternativeName>
    <alternativeName>
        <fullName evidence="12">NDH-1 subunit B</fullName>
    </alternativeName>
</protein>
<dbReference type="EMBL" id="FNKO01000002">
    <property type="protein sequence ID" value="SDR11462.1"/>
    <property type="molecule type" value="Genomic_DNA"/>
</dbReference>
<evidence type="ECO:0000256" key="1">
    <source>
        <dbReference type="ARBA" id="ARBA00009173"/>
    </source>
</evidence>
<comment type="catalytic activity">
    <reaction evidence="12">
        <text>a quinone + NADH + 5 H(+)(in) = a quinol + NAD(+) + 4 H(+)(out)</text>
        <dbReference type="Rhea" id="RHEA:57888"/>
        <dbReference type="ChEBI" id="CHEBI:15378"/>
        <dbReference type="ChEBI" id="CHEBI:24646"/>
        <dbReference type="ChEBI" id="CHEBI:57540"/>
        <dbReference type="ChEBI" id="CHEBI:57945"/>
        <dbReference type="ChEBI" id="CHEBI:132124"/>
    </reaction>
</comment>